<dbReference type="Proteomes" id="UP000533476">
    <property type="component" value="Unassembled WGS sequence"/>
</dbReference>
<accession>A0A7Y0L8G3</accession>
<evidence type="ECO:0000313" key="2">
    <source>
        <dbReference type="Proteomes" id="UP000533476"/>
    </source>
</evidence>
<dbReference type="RefSeq" id="WP_169103327.1">
    <property type="nucleotide sequence ID" value="NZ_JABBVZ010000254.1"/>
</dbReference>
<dbReference type="AlphaFoldDB" id="A0A7Y0L8G3"/>
<protein>
    <submittedName>
        <fullName evidence="1">Uncharacterized protein</fullName>
    </submittedName>
</protein>
<proteinExistence type="predicted"/>
<name>A0A7Y0L8G3_9FIRM</name>
<dbReference type="Gene3D" id="3.30.470.20">
    <property type="entry name" value="ATP-grasp fold, B domain"/>
    <property type="match status" value="1"/>
</dbReference>
<organism evidence="1 2">
    <name type="scientific">Sulfobacillus harzensis</name>
    <dbReference type="NCBI Taxonomy" id="2729629"/>
    <lineage>
        <taxon>Bacteria</taxon>
        <taxon>Bacillati</taxon>
        <taxon>Bacillota</taxon>
        <taxon>Clostridia</taxon>
        <taxon>Eubacteriales</taxon>
        <taxon>Clostridiales Family XVII. Incertae Sedis</taxon>
        <taxon>Sulfobacillus</taxon>
    </lineage>
</organism>
<gene>
    <name evidence="1" type="ORF">HIJ39_22835</name>
</gene>
<sequence>MTVVDPWAPAEAVSVPDARANRQGHFVVIDVNMKPNSTGPGRPGRANQASLVGIAASALGWTYRELIANIASQSWMAY</sequence>
<evidence type="ECO:0000313" key="1">
    <source>
        <dbReference type="EMBL" id="NMP25135.1"/>
    </source>
</evidence>
<keyword evidence="2" id="KW-1185">Reference proteome</keyword>
<dbReference type="EMBL" id="JABBVZ010000254">
    <property type="protein sequence ID" value="NMP25135.1"/>
    <property type="molecule type" value="Genomic_DNA"/>
</dbReference>
<comment type="caution">
    <text evidence="1">The sequence shown here is derived from an EMBL/GenBank/DDBJ whole genome shotgun (WGS) entry which is preliminary data.</text>
</comment>
<reference evidence="1 2" key="1">
    <citation type="submission" date="2020-04" db="EMBL/GenBank/DDBJ databases">
        <authorList>
            <person name="Zhang R."/>
            <person name="Schippers A."/>
        </authorList>
    </citation>
    <scope>NUCLEOTIDE SEQUENCE [LARGE SCALE GENOMIC DNA]</scope>
    <source>
        <strain evidence="1 2">DSM 109850</strain>
    </source>
</reference>